<dbReference type="EMBL" id="QOQD01000002">
    <property type="protein sequence ID" value="RCL74320.1"/>
    <property type="molecule type" value="Genomic_DNA"/>
</dbReference>
<evidence type="ECO:0000256" key="8">
    <source>
        <dbReference type="ARBA" id="ARBA00022842"/>
    </source>
</evidence>
<comment type="cofactor">
    <cofactor evidence="1">
        <name>Mn(2+)</name>
        <dbReference type="ChEBI" id="CHEBI:29035"/>
    </cofactor>
</comment>
<evidence type="ECO:0000256" key="6">
    <source>
        <dbReference type="ARBA" id="ARBA00022741"/>
    </source>
</evidence>
<dbReference type="Gene3D" id="3.40.50.20">
    <property type="match status" value="1"/>
</dbReference>
<dbReference type="InterPro" id="IPR004215">
    <property type="entry name" value="GSHS_N"/>
</dbReference>
<dbReference type="PANTHER" id="PTHR21621:SF4">
    <property type="entry name" value="GLUTATHIONE SYNTHETASE"/>
    <property type="match status" value="1"/>
</dbReference>
<gene>
    <name evidence="10" type="primary">gshB</name>
    <name evidence="12" type="ORF">DBW71_00930</name>
</gene>
<dbReference type="Pfam" id="PF02955">
    <property type="entry name" value="GSH-S_ATP"/>
    <property type="match status" value="1"/>
</dbReference>
<evidence type="ECO:0000256" key="1">
    <source>
        <dbReference type="ARBA" id="ARBA00001936"/>
    </source>
</evidence>
<dbReference type="Gene3D" id="3.30.470.20">
    <property type="entry name" value="ATP-grasp fold, B domain"/>
    <property type="match status" value="1"/>
</dbReference>
<dbReference type="GO" id="GO:0005524">
    <property type="term" value="F:ATP binding"/>
    <property type="evidence" value="ECO:0007669"/>
    <property type="project" value="UniProtKB-UniRule"/>
</dbReference>
<dbReference type="GO" id="GO:0004363">
    <property type="term" value="F:glutathione synthase activity"/>
    <property type="evidence" value="ECO:0007669"/>
    <property type="project" value="UniProtKB-UniRule"/>
</dbReference>
<comment type="catalytic activity">
    <reaction evidence="10">
        <text>gamma-L-glutamyl-L-cysteine + glycine + ATP = glutathione + ADP + phosphate + H(+)</text>
        <dbReference type="Rhea" id="RHEA:13557"/>
        <dbReference type="ChEBI" id="CHEBI:15378"/>
        <dbReference type="ChEBI" id="CHEBI:30616"/>
        <dbReference type="ChEBI" id="CHEBI:43474"/>
        <dbReference type="ChEBI" id="CHEBI:57305"/>
        <dbReference type="ChEBI" id="CHEBI:57925"/>
        <dbReference type="ChEBI" id="CHEBI:58173"/>
        <dbReference type="ChEBI" id="CHEBI:456216"/>
        <dbReference type="EC" id="6.3.2.3"/>
    </reaction>
</comment>
<protein>
    <recommendedName>
        <fullName evidence="10">Glutathione synthetase</fullName>
        <ecNumber evidence="10">6.3.2.3</ecNumber>
    </recommendedName>
    <alternativeName>
        <fullName evidence="10">GSH synthetase</fullName>
        <shortName evidence="10">GSH-S</shortName>
        <shortName evidence="10">GSHase</shortName>
    </alternativeName>
    <alternativeName>
        <fullName evidence="10">Glutathione synthase</fullName>
    </alternativeName>
</protein>
<evidence type="ECO:0000259" key="11">
    <source>
        <dbReference type="PROSITE" id="PS50975"/>
    </source>
</evidence>
<dbReference type="InterPro" id="IPR016185">
    <property type="entry name" value="PreATP-grasp_dom_sf"/>
</dbReference>
<dbReference type="EC" id="6.3.2.3" evidence="10"/>
<evidence type="ECO:0000256" key="10">
    <source>
        <dbReference type="HAMAP-Rule" id="MF_00162"/>
    </source>
</evidence>
<sequence length="311" mass="35589">MKIIVQMDPIEKLNLSGDSTFALLNEAQNRGYKVDFYSPDMLTLDNNILYADAYEILVSTDPDEIKKISPAKRVKLEDYDILLMRQDPPFNMSYITAAHLLETIQNKVLVINNPFYVRNCPEKIFVNKYSQFMPPTLITRNINEIKSFKDKYDKIVIKPLYGNGGADVFYSDKNDKNFQSIIEYFQNISDEQFIVQKFIPKVTLGDKRIIIINGKIAGAINRVPRDGEIRSNMHVGGQATVTEITEYEKKICTALSNDLINFGLFFVGIDIIDNLITEINVTSPTGIREIYNLSGNDVSLIFWNELETRLK</sequence>
<dbReference type="PROSITE" id="PS50975">
    <property type="entry name" value="ATP_GRASP"/>
    <property type="match status" value="1"/>
</dbReference>
<feature type="domain" description="ATP-grasp" evidence="11">
    <location>
        <begin position="123"/>
        <end position="307"/>
    </location>
</feature>
<dbReference type="NCBIfam" id="NF003573">
    <property type="entry name" value="PRK05246.1"/>
    <property type="match status" value="1"/>
</dbReference>
<dbReference type="GO" id="GO:0046872">
    <property type="term" value="F:metal ion binding"/>
    <property type="evidence" value="ECO:0007669"/>
    <property type="project" value="UniProtKB-KW"/>
</dbReference>
<dbReference type="InterPro" id="IPR013815">
    <property type="entry name" value="ATP_grasp_subdomain_1"/>
</dbReference>
<keyword evidence="8" id="KW-0460">Magnesium</keyword>
<dbReference type="InterPro" id="IPR006284">
    <property type="entry name" value="Glut_synth_pro"/>
</dbReference>
<evidence type="ECO:0000313" key="13">
    <source>
        <dbReference type="Proteomes" id="UP000253570"/>
    </source>
</evidence>
<dbReference type="AlphaFoldDB" id="A0A368DR50"/>
<evidence type="ECO:0000256" key="3">
    <source>
        <dbReference type="ARBA" id="ARBA00022598"/>
    </source>
</evidence>
<comment type="pathway">
    <text evidence="10">Sulfur metabolism; glutathione biosynthesis; glutathione from L-cysteine and L-glutamate: step 2/2.</text>
</comment>
<dbReference type="SUPFAM" id="SSF56059">
    <property type="entry name" value="Glutathione synthetase ATP-binding domain-like"/>
    <property type="match status" value="1"/>
</dbReference>
<evidence type="ECO:0000256" key="7">
    <source>
        <dbReference type="ARBA" id="ARBA00022840"/>
    </source>
</evidence>
<dbReference type="InterPro" id="IPR004218">
    <property type="entry name" value="GSHS_ATP-bd"/>
</dbReference>
<evidence type="ECO:0000256" key="2">
    <source>
        <dbReference type="ARBA" id="ARBA00001946"/>
    </source>
</evidence>
<organism evidence="12 13">
    <name type="scientific">PS1 clade bacterium</name>
    <dbReference type="NCBI Taxonomy" id="2175152"/>
    <lineage>
        <taxon>Bacteria</taxon>
        <taxon>Pseudomonadati</taxon>
        <taxon>Pseudomonadota</taxon>
        <taxon>Alphaproteobacteria</taxon>
        <taxon>PS1 clade</taxon>
    </lineage>
</organism>
<dbReference type="PANTHER" id="PTHR21621">
    <property type="entry name" value="RIBOSOMAL PROTEIN S6 MODIFICATION PROTEIN"/>
    <property type="match status" value="1"/>
</dbReference>
<proteinExistence type="inferred from homology"/>
<accession>A0A368DR50</accession>
<dbReference type="GO" id="GO:0005737">
    <property type="term" value="C:cytoplasm"/>
    <property type="evidence" value="ECO:0007669"/>
    <property type="project" value="TreeGrafter"/>
</dbReference>
<dbReference type="Gene3D" id="3.30.1490.20">
    <property type="entry name" value="ATP-grasp fold, A domain"/>
    <property type="match status" value="1"/>
</dbReference>
<dbReference type="NCBIfam" id="TIGR01380">
    <property type="entry name" value="glut_syn"/>
    <property type="match status" value="1"/>
</dbReference>
<evidence type="ECO:0000256" key="5">
    <source>
        <dbReference type="ARBA" id="ARBA00022723"/>
    </source>
</evidence>
<keyword evidence="5" id="KW-0479">Metal-binding</keyword>
<name>A0A368DR50_9PROT</name>
<dbReference type="Proteomes" id="UP000253570">
    <property type="component" value="Unassembled WGS sequence"/>
</dbReference>
<comment type="cofactor">
    <cofactor evidence="2">
        <name>Mg(2+)</name>
        <dbReference type="ChEBI" id="CHEBI:18420"/>
    </cofactor>
</comment>
<keyword evidence="9" id="KW-0464">Manganese</keyword>
<evidence type="ECO:0000256" key="4">
    <source>
        <dbReference type="ARBA" id="ARBA00022684"/>
    </source>
</evidence>
<keyword evidence="7 10" id="KW-0067">ATP-binding</keyword>
<evidence type="ECO:0000313" key="12">
    <source>
        <dbReference type="EMBL" id="RCL74320.1"/>
    </source>
</evidence>
<keyword evidence="6 10" id="KW-0547">Nucleotide-binding</keyword>
<dbReference type="UniPathway" id="UPA00142">
    <property type="reaction ID" value="UER00210"/>
</dbReference>
<dbReference type="HAMAP" id="MF_00162">
    <property type="entry name" value="GSH_S"/>
    <property type="match status" value="1"/>
</dbReference>
<dbReference type="Pfam" id="PF02951">
    <property type="entry name" value="GSH-S_N"/>
    <property type="match status" value="1"/>
</dbReference>
<reference evidence="12 13" key="1">
    <citation type="journal article" date="2018" name="Microbiome">
        <title>Fine metagenomic profile of the Mediterranean stratified and mixed water columns revealed by assembly and recruitment.</title>
        <authorList>
            <person name="Haro-Moreno J.M."/>
            <person name="Lopez-Perez M."/>
            <person name="De La Torre J.R."/>
            <person name="Picazo A."/>
            <person name="Camacho A."/>
            <person name="Rodriguez-Valera F."/>
        </authorList>
    </citation>
    <scope>NUCLEOTIDE SEQUENCE [LARGE SCALE GENOMIC DNA]</scope>
    <source>
        <strain evidence="12">MED-G57</strain>
    </source>
</reference>
<dbReference type="InterPro" id="IPR011761">
    <property type="entry name" value="ATP-grasp"/>
</dbReference>
<dbReference type="SUPFAM" id="SSF52440">
    <property type="entry name" value="PreATP-grasp domain"/>
    <property type="match status" value="1"/>
</dbReference>
<comment type="caution">
    <text evidence="12">The sequence shown here is derived from an EMBL/GenBank/DDBJ whole genome shotgun (WGS) entry which is preliminary data.</text>
</comment>
<keyword evidence="3 10" id="KW-0436">Ligase</keyword>
<keyword evidence="4 10" id="KW-0317">Glutathione biosynthesis</keyword>
<comment type="similarity">
    <text evidence="10">Belongs to the prokaryotic GSH synthase family.</text>
</comment>
<evidence type="ECO:0000256" key="9">
    <source>
        <dbReference type="ARBA" id="ARBA00023211"/>
    </source>
</evidence>